<evidence type="ECO:0000256" key="1">
    <source>
        <dbReference type="SAM" id="MobiDB-lite"/>
    </source>
</evidence>
<feature type="region of interest" description="Disordered" evidence="1">
    <location>
        <begin position="80"/>
        <end position="102"/>
    </location>
</feature>
<evidence type="ECO:0000313" key="2">
    <source>
        <dbReference type="EMBL" id="KAK9866242.1"/>
    </source>
</evidence>
<gene>
    <name evidence="2" type="ORF">WJX84_008800</name>
</gene>
<dbReference type="Proteomes" id="UP001485043">
    <property type="component" value="Unassembled WGS sequence"/>
</dbReference>
<evidence type="ECO:0000313" key="3">
    <source>
        <dbReference type="Proteomes" id="UP001485043"/>
    </source>
</evidence>
<reference evidence="2 3" key="1">
    <citation type="journal article" date="2024" name="Nat. Commun.">
        <title>Phylogenomics reveals the evolutionary origins of lichenization in chlorophyte algae.</title>
        <authorList>
            <person name="Puginier C."/>
            <person name="Libourel C."/>
            <person name="Otte J."/>
            <person name="Skaloud P."/>
            <person name="Haon M."/>
            <person name="Grisel S."/>
            <person name="Petersen M."/>
            <person name="Berrin J.G."/>
            <person name="Delaux P.M."/>
            <person name="Dal Grande F."/>
            <person name="Keller J."/>
        </authorList>
    </citation>
    <scope>NUCLEOTIDE SEQUENCE [LARGE SCALE GENOMIC DNA]</scope>
    <source>
        <strain evidence="2 3">SAG 2523</strain>
    </source>
</reference>
<dbReference type="EMBL" id="JALJOV010000177">
    <property type="protein sequence ID" value="KAK9866242.1"/>
    <property type="molecule type" value="Genomic_DNA"/>
</dbReference>
<feature type="compositionally biased region" description="Basic and acidic residues" evidence="1">
    <location>
        <begin position="268"/>
        <end position="279"/>
    </location>
</feature>
<protein>
    <submittedName>
        <fullName evidence="2">Uncharacterized protein</fullName>
    </submittedName>
</protein>
<name>A0AAW1TAX3_9CHLO</name>
<comment type="caution">
    <text evidence="2">The sequence shown here is derived from an EMBL/GenBank/DDBJ whole genome shotgun (WGS) entry which is preliminary data.</text>
</comment>
<feature type="compositionally biased region" description="Low complexity" evidence="1">
    <location>
        <begin position="281"/>
        <end position="293"/>
    </location>
</feature>
<feature type="region of interest" description="Disordered" evidence="1">
    <location>
        <begin position="249"/>
        <end position="294"/>
    </location>
</feature>
<accession>A0AAW1TAX3</accession>
<keyword evidence="3" id="KW-1185">Reference proteome</keyword>
<sequence>MDAAEAEKRRMENSFRLPSPPTSLYDTIQIVPSNFLPLAQRNGALHSAKSLATQRNPQTLCVPSTPRSALELTLAASLTLGNTPNSPTHRPASLERAAKGSGKQPAVAKLTLEAGASPRSIAVSDALIDGFQSDPASHETFRPVHYTAKAAQRAAKLAHLKAARQAQRLQLGLGPAIVIGSATDGYVSPTRKAPGDVTLKRGLESLERCWQSHAGPSNLIPSLQARRSGSGCLDLPVEPAATNNTACTSPQLYSQGDPPKCCQTAAGDPDRCPEQEHSDGQSSSQAASAVAASPSRLFMGNATLDKNLQSLQRRWDSQKSRQLQKGQRSPHRKKSIDQKQS</sequence>
<dbReference type="AlphaFoldDB" id="A0AAW1TAX3"/>
<proteinExistence type="predicted"/>
<feature type="region of interest" description="Disordered" evidence="1">
    <location>
        <begin position="309"/>
        <end position="341"/>
    </location>
</feature>
<organism evidence="2 3">
    <name type="scientific">Apatococcus fuscideae</name>
    <dbReference type="NCBI Taxonomy" id="2026836"/>
    <lineage>
        <taxon>Eukaryota</taxon>
        <taxon>Viridiplantae</taxon>
        <taxon>Chlorophyta</taxon>
        <taxon>core chlorophytes</taxon>
        <taxon>Trebouxiophyceae</taxon>
        <taxon>Chlorellales</taxon>
        <taxon>Chlorellaceae</taxon>
        <taxon>Apatococcus</taxon>
    </lineage>
</organism>